<proteinExistence type="predicted"/>
<evidence type="ECO:0000313" key="3">
    <source>
        <dbReference type="Proteomes" id="UP000828251"/>
    </source>
</evidence>
<reference evidence="2 3" key="1">
    <citation type="journal article" date="2021" name="Plant Biotechnol. J.">
        <title>Multi-omics assisted identification of the key and species-specific regulatory components of drought-tolerant mechanisms in Gossypium stocksii.</title>
        <authorList>
            <person name="Yu D."/>
            <person name="Ke L."/>
            <person name="Zhang D."/>
            <person name="Wu Y."/>
            <person name="Sun Y."/>
            <person name="Mei J."/>
            <person name="Sun J."/>
            <person name="Sun Y."/>
        </authorList>
    </citation>
    <scope>NUCLEOTIDE SEQUENCE [LARGE SCALE GENOMIC DNA]</scope>
    <source>
        <strain evidence="3">cv. E1</strain>
        <tissue evidence="2">Leaf</tissue>
    </source>
</reference>
<feature type="chain" id="PRO_5039293270" description="Reverse transcriptase domain-containing protein" evidence="1">
    <location>
        <begin position="16"/>
        <end position="112"/>
    </location>
</feature>
<gene>
    <name evidence="2" type="ORF">J1N35_002441</name>
</gene>
<dbReference type="EMBL" id="JAIQCV010000001">
    <property type="protein sequence ID" value="KAH1131063.1"/>
    <property type="molecule type" value="Genomic_DNA"/>
</dbReference>
<evidence type="ECO:0000313" key="2">
    <source>
        <dbReference type="EMBL" id="KAH1131063.1"/>
    </source>
</evidence>
<feature type="signal peptide" evidence="1">
    <location>
        <begin position="1"/>
        <end position="15"/>
    </location>
</feature>
<evidence type="ECO:0000256" key="1">
    <source>
        <dbReference type="SAM" id="SignalP"/>
    </source>
</evidence>
<protein>
    <recommendedName>
        <fullName evidence="4">Reverse transcriptase domain-containing protein</fullName>
    </recommendedName>
</protein>
<keyword evidence="1" id="KW-0732">Signal</keyword>
<accession>A0A9D3WLY5</accession>
<keyword evidence="3" id="KW-1185">Reference proteome</keyword>
<name>A0A9D3WLY5_9ROSI</name>
<dbReference type="AlphaFoldDB" id="A0A9D3WLY5"/>
<organism evidence="2 3">
    <name type="scientific">Gossypium stocksii</name>
    <dbReference type="NCBI Taxonomy" id="47602"/>
    <lineage>
        <taxon>Eukaryota</taxon>
        <taxon>Viridiplantae</taxon>
        <taxon>Streptophyta</taxon>
        <taxon>Embryophyta</taxon>
        <taxon>Tracheophyta</taxon>
        <taxon>Spermatophyta</taxon>
        <taxon>Magnoliopsida</taxon>
        <taxon>eudicotyledons</taxon>
        <taxon>Gunneridae</taxon>
        <taxon>Pentapetalae</taxon>
        <taxon>rosids</taxon>
        <taxon>malvids</taxon>
        <taxon>Malvales</taxon>
        <taxon>Malvaceae</taxon>
        <taxon>Malvoideae</taxon>
        <taxon>Gossypium</taxon>
    </lineage>
</organism>
<dbReference type="Proteomes" id="UP000828251">
    <property type="component" value="Unassembled WGS sequence"/>
</dbReference>
<comment type="caution">
    <text evidence="2">The sequence shown here is derived from an EMBL/GenBank/DDBJ whole genome shotgun (WGS) entry which is preliminary data.</text>
</comment>
<sequence length="112" mass="12186">MVVGILSISLLGLRALMRMALREGSIKGAKVSRGGLSVSHLLFVNDSILFGEASERGAQVLKSILREYERCSGEEAGRIVGIPLAIEPHANFMAIRTDRNKRLHKGKKCTSP</sequence>
<evidence type="ECO:0008006" key="4">
    <source>
        <dbReference type="Google" id="ProtNLM"/>
    </source>
</evidence>
<dbReference type="OrthoDB" id="1936608at2759"/>